<dbReference type="Proteomes" id="UP000031914">
    <property type="component" value="Chromosome"/>
</dbReference>
<dbReference type="OrthoDB" id="1150977at2"/>
<dbReference type="AlphaFoldDB" id="A0A0U1HQQ0"/>
<dbReference type="Proteomes" id="UP000042054">
    <property type="component" value="Unassembled WGS sequence"/>
</dbReference>
<dbReference type="GeneID" id="45568955"/>
<evidence type="ECO:0000313" key="3">
    <source>
        <dbReference type="Proteomes" id="UP000031914"/>
    </source>
</evidence>
<reference evidence="1 3" key="1">
    <citation type="journal article" date="2015" name="Genome Announc.">
        <title>Thirty-Two Complete Genome Assemblies of Nine Yersinia Species, Including Y. pestis, Y. pseudotuberculosis, and Y. enterocolitica.</title>
        <authorList>
            <person name="Johnson S.L."/>
            <person name="Daligault H.E."/>
            <person name="Davenport K.W."/>
            <person name="Jaissle J."/>
            <person name="Frey K.G."/>
            <person name="Ladner J.T."/>
            <person name="Broomall S.M."/>
            <person name="Bishop-Lilly K.A."/>
            <person name="Bruce D.C."/>
            <person name="Coyne S.R."/>
            <person name="Gibbons H.S."/>
            <person name="Lo C.C."/>
            <person name="Munk A.C."/>
            <person name="Rosenzweig C.N."/>
            <person name="Koroleva G.I."/>
            <person name="Palacios G.F."/>
            <person name="Redden C.L."/>
            <person name="Xu Y."/>
            <person name="Minogue T.D."/>
            <person name="Chain P.S."/>
        </authorList>
    </citation>
    <scope>NUCLEOTIDE SEQUENCE [LARGE SCALE GENOMIC DNA]</scope>
    <source>
        <strain evidence="1 3">YRA</strain>
    </source>
</reference>
<gene>
    <name evidence="1" type="ORF">CH64_3694</name>
    <name evidence="2" type="ORF">ERS008555_01207</name>
</gene>
<keyword evidence="3" id="KW-1185">Reference proteome</keyword>
<dbReference type="EMBL" id="CTKE01000005">
    <property type="protein sequence ID" value="CQI88857.1"/>
    <property type="molecule type" value="Genomic_DNA"/>
</dbReference>
<dbReference type="KEGG" id="yro:CH64_3694"/>
<accession>A0A0U1HQQ0</accession>
<dbReference type="EMBL" id="CP009787">
    <property type="protein sequence ID" value="AJJ12311.1"/>
    <property type="molecule type" value="Genomic_DNA"/>
</dbReference>
<sequence length="98" mass="11394">MKKIKLMADYECYPLWGTTPDDFGDISPEDLPISSNLKDRIYSWAKRYDAILNMDDPASSGFKDKEEEEKFITDGCEIAQHLQDELGSQYEVIYHSEY</sequence>
<evidence type="ECO:0000313" key="1">
    <source>
        <dbReference type="EMBL" id="AJJ12311.1"/>
    </source>
</evidence>
<dbReference type="RefSeq" id="WP_050413258.1">
    <property type="nucleotide sequence ID" value="NZ_CABIHY010000034.1"/>
</dbReference>
<organism evidence="2 4">
    <name type="scientific">Yersinia rohdei</name>
    <dbReference type="NCBI Taxonomy" id="29485"/>
    <lineage>
        <taxon>Bacteria</taxon>
        <taxon>Pseudomonadati</taxon>
        <taxon>Pseudomonadota</taxon>
        <taxon>Gammaproteobacteria</taxon>
        <taxon>Enterobacterales</taxon>
        <taxon>Yersiniaceae</taxon>
        <taxon>Yersinia</taxon>
    </lineage>
</organism>
<reference evidence="2 4" key="2">
    <citation type="submission" date="2015-03" db="EMBL/GenBank/DDBJ databases">
        <authorList>
            <person name="Murphy D."/>
        </authorList>
    </citation>
    <scope>NUCLEOTIDE SEQUENCE [LARGE SCALE GENOMIC DNA]</scope>
    <source>
        <strain evidence="2 4">68/02</strain>
    </source>
</reference>
<name>A0A0U1HQQ0_YERRO</name>
<evidence type="ECO:0000313" key="2">
    <source>
        <dbReference type="EMBL" id="CQI88857.1"/>
    </source>
</evidence>
<dbReference type="STRING" id="29485.CH64_3694"/>
<protein>
    <submittedName>
        <fullName evidence="2">Uncharacterized protein</fullName>
    </submittedName>
</protein>
<evidence type="ECO:0000313" key="4">
    <source>
        <dbReference type="Proteomes" id="UP000042054"/>
    </source>
</evidence>
<proteinExistence type="predicted"/>